<dbReference type="AlphaFoldDB" id="A7HUN7"/>
<evidence type="ECO:0000313" key="8">
    <source>
        <dbReference type="EMBL" id="ABS63620.1"/>
    </source>
</evidence>
<feature type="transmembrane region" description="Helical" evidence="6">
    <location>
        <begin position="265"/>
        <end position="287"/>
    </location>
</feature>
<evidence type="ECO:0000256" key="2">
    <source>
        <dbReference type="ARBA" id="ARBA00022475"/>
    </source>
</evidence>
<dbReference type="GO" id="GO:0022857">
    <property type="term" value="F:transmembrane transporter activity"/>
    <property type="evidence" value="ECO:0007669"/>
    <property type="project" value="InterPro"/>
</dbReference>
<dbReference type="Pfam" id="PF03176">
    <property type="entry name" value="MMPL"/>
    <property type="match status" value="2"/>
</dbReference>
<dbReference type="OrthoDB" id="5963930at2"/>
<keyword evidence="3 6" id="KW-0812">Transmembrane</keyword>
<feature type="transmembrane region" description="Helical" evidence="6">
    <location>
        <begin position="371"/>
        <end position="393"/>
    </location>
</feature>
<keyword evidence="5 6" id="KW-0472">Membrane</keyword>
<feature type="transmembrane region" description="Helical" evidence="6">
    <location>
        <begin position="241"/>
        <end position="259"/>
    </location>
</feature>
<dbReference type="InterPro" id="IPR000731">
    <property type="entry name" value="SSD"/>
</dbReference>
<evidence type="ECO:0000256" key="6">
    <source>
        <dbReference type="SAM" id="Phobius"/>
    </source>
</evidence>
<feature type="transmembrane region" description="Helical" evidence="6">
    <location>
        <begin position="655"/>
        <end position="674"/>
    </location>
</feature>
<dbReference type="Gene3D" id="1.20.1640.10">
    <property type="entry name" value="Multidrug efflux transporter AcrB transmembrane domain"/>
    <property type="match status" value="2"/>
</dbReference>
<dbReference type="KEGG" id="pla:Plav_2006"/>
<evidence type="ECO:0000256" key="1">
    <source>
        <dbReference type="ARBA" id="ARBA00004651"/>
    </source>
</evidence>
<keyword evidence="9" id="KW-1185">Reference proteome</keyword>
<accession>A7HUN7</accession>
<dbReference type="InterPro" id="IPR050545">
    <property type="entry name" value="Mycobact_MmpL"/>
</dbReference>
<feature type="transmembrane region" description="Helical" evidence="6">
    <location>
        <begin position="424"/>
        <end position="441"/>
    </location>
</feature>
<sequence>MRGYSLRGSGTGGNFVNAVEFVVFKARAPILVALALFTLAMGYYAVQLRMEAGFLKQVPTTHEYVQTFLEYENQVPGANLVLVSVKAREGTIWTAAFMKRLHDVAEEVAFLPGVRRTTVRSLWATTTRVTENTEEGINAYPVVPHGVTIQTITEADVEIIRDRALNGKHKGFLVSNDHRAALVMAELQEVDPLTGERLDYLVLADALETKIRKQYEDTDIEIQIVGFAKFIGDIADGAGDVFLFFVLAFVLTTLAVFIYSRSPQLTFLAVFCSLVSVVWQFGLLHLMDRNLDPLAVLVPFLVYAIGVSHGVQQINLIGTELSEGKTADEAARATFRRLLIPGSLALITDLVGFGTLYLIPIEVIQDLAVMAALGVALKIVTNLVMLPLVASYIPVREDYAATFARLRHTREEAMAKVGAVARPVPAAIALVVFVVLLGAAVHETRNRHTGDLTAGFSELWPSSRYNRDIAEIVERFSISADALIVVVETPPDACIHYETMRLIDRFSWAMRNVSGVNSVQSLPTAARETSAIWREGNLRWIALPRTETELIQTTSLYEPSSGLLNEACTILPVIIYLDDHKAETIETLIAAIKHFRSTDPEAIARDDVNFRLAMGGVGVMAATNDVIEANELPMLAWVYAVIVLLVYLAYRDWRAIICCCMPLLMATFLGYWVMTALNIGLKVSTLPVLVLATGIGVDYAFYIYSRLQVFLDEGKSMAVAYGLALQQIGVAVIFTGLTLAIGVSTWAFSGLKLQADMGILLSFMFLANMVAAIIFLPAFAVTLDRLFPRRLPIR</sequence>
<dbReference type="PANTHER" id="PTHR33406">
    <property type="entry name" value="MEMBRANE PROTEIN MJ1562-RELATED"/>
    <property type="match status" value="1"/>
</dbReference>
<dbReference type="Proteomes" id="UP000006377">
    <property type="component" value="Chromosome"/>
</dbReference>
<dbReference type="GO" id="GO:0005886">
    <property type="term" value="C:plasma membrane"/>
    <property type="evidence" value="ECO:0007669"/>
    <property type="project" value="UniProtKB-SubCell"/>
</dbReference>
<evidence type="ECO:0000313" key="9">
    <source>
        <dbReference type="Proteomes" id="UP000006377"/>
    </source>
</evidence>
<dbReference type="EMBL" id="CP000774">
    <property type="protein sequence ID" value="ABS63620.1"/>
    <property type="molecule type" value="Genomic_DNA"/>
</dbReference>
<feature type="domain" description="SSD" evidence="7">
    <location>
        <begin position="265"/>
        <end position="392"/>
    </location>
</feature>
<feature type="domain" description="SSD" evidence="7">
    <location>
        <begin position="665"/>
        <end position="782"/>
    </location>
</feature>
<evidence type="ECO:0000259" key="7">
    <source>
        <dbReference type="PROSITE" id="PS50156"/>
    </source>
</evidence>
<dbReference type="PANTHER" id="PTHR33406:SF10">
    <property type="entry name" value="SSD DOMAIN-CONTAINING PROTEIN"/>
    <property type="match status" value="1"/>
</dbReference>
<dbReference type="InterPro" id="IPR001036">
    <property type="entry name" value="Acrflvin-R"/>
</dbReference>
<feature type="transmembrane region" description="Helical" evidence="6">
    <location>
        <begin position="760"/>
        <end position="781"/>
    </location>
</feature>
<feature type="transmembrane region" description="Helical" evidence="6">
    <location>
        <begin position="724"/>
        <end position="748"/>
    </location>
</feature>
<dbReference type="eggNOG" id="COG1033">
    <property type="taxonomic scope" value="Bacteria"/>
</dbReference>
<dbReference type="PRINTS" id="PR00702">
    <property type="entry name" value="ACRIFLAVINRP"/>
</dbReference>
<keyword evidence="2" id="KW-1003">Cell membrane</keyword>
<protein>
    <submittedName>
        <fullName evidence="8">Putative exporter of RND superfamily</fullName>
    </submittedName>
</protein>
<dbReference type="HOGENOM" id="CLU_008861_4_0_5"/>
<dbReference type="InterPro" id="IPR004869">
    <property type="entry name" value="MMPL_dom"/>
</dbReference>
<name>A7HUN7_PARL1</name>
<feature type="transmembrane region" description="Helical" evidence="6">
    <location>
        <begin position="338"/>
        <end position="359"/>
    </location>
</feature>
<reference evidence="8 9" key="1">
    <citation type="journal article" date="2011" name="Stand. Genomic Sci.">
        <title>Complete genome sequence of Parvibaculum lavamentivorans type strain (DS-1(T)).</title>
        <authorList>
            <person name="Schleheck D."/>
            <person name="Weiss M."/>
            <person name="Pitluck S."/>
            <person name="Bruce D."/>
            <person name="Land M.L."/>
            <person name="Han S."/>
            <person name="Saunders E."/>
            <person name="Tapia R."/>
            <person name="Detter C."/>
            <person name="Brettin T."/>
            <person name="Han J."/>
            <person name="Woyke T."/>
            <person name="Goodwin L."/>
            <person name="Pennacchio L."/>
            <person name="Nolan M."/>
            <person name="Cook A.M."/>
            <person name="Kjelleberg S."/>
            <person name="Thomas T."/>
        </authorList>
    </citation>
    <scope>NUCLEOTIDE SEQUENCE [LARGE SCALE GENOMIC DNA]</scope>
    <source>
        <strain evidence="9">DS-1 / DSM 13023 / NCIMB 13966</strain>
    </source>
</reference>
<evidence type="ECO:0000256" key="5">
    <source>
        <dbReference type="ARBA" id="ARBA00023136"/>
    </source>
</evidence>
<dbReference type="STRING" id="402881.Plav_2006"/>
<feature type="transmembrane region" description="Helical" evidence="6">
    <location>
        <begin position="28"/>
        <end position="46"/>
    </location>
</feature>
<evidence type="ECO:0000256" key="3">
    <source>
        <dbReference type="ARBA" id="ARBA00022692"/>
    </source>
</evidence>
<feature type="transmembrane region" description="Helical" evidence="6">
    <location>
        <begin position="686"/>
        <end position="704"/>
    </location>
</feature>
<feature type="transmembrane region" description="Helical" evidence="6">
    <location>
        <begin position="294"/>
        <end position="318"/>
    </location>
</feature>
<keyword evidence="4 6" id="KW-1133">Transmembrane helix</keyword>
<feature type="transmembrane region" description="Helical" evidence="6">
    <location>
        <begin position="632"/>
        <end position="649"/>
    </location>
</feature>
<dbReference type="PROSITE" id="PS50156">
    <property type="entry name" value="SSD"/>
    <property type="match status" value="2"/>
</dbReference>
<proteinExistence type="predicted"/>
<comment type="subcellular location">
    <subcellularLocation>
        <location evidence="1">Cell membrane</location>
        <topology evidence="1">Multi-pass membrane protein</topology>
    </subcellularLocation>
</comment>
<evidence type="ECO:0000256" key="4">
    <source>
        <dbReference type="ARBA" id="ARBA00022989"/>
    </source>
</evidence>
<gene>
    <name evidence="8" type="ordered locus">Plav_2006</name>
</gene>
<dbReference type="SUPFAM" id="SSF82866">
    <property type="entry name" value="Multidrug efflux transporter AcrB transmembrane domain"/>
    <property type="match status" value="2"/>
</dbReference>
<organism evidence="8 9">
    <name type="scientific">Parvibaculum lavamentivorans (strain DS-1 / DSM 13023 / NCIMB 13966)</name>
    <dbReference type="NCBI Taxonomy" id="402881"/>
    <lineage>
        <taxon>Bacteria</taxon>
        <taxon>Pseudomonadati</taxon>
        <taxon>Pseudomonadota</taxon>
        <taxon>Alphaproteobacteria</taxon>
        <taxon>Hyphomicrobiales</taxon>
        <taxon>Parvibaculaceae</taxon>
        <taxon>Parvibaculum</taxon>
    </lineage>
</organism>